<name>A0A6A3AMJ2_HIBSY</name>
<protein>
    <recommendedName>
        <fullName evidence="1">F-box domain-containing protein</fullName>
    </recommendedName>
</protein>
<comment type="caution">
    <text evidence="2">The sequence shown here is derived from an EMBL/GenBank/DDBJ whole genome shotgun (WGS) entry which is preliminary data.</text>
</comment>
<organism evidence="2 3">
    <name type="scientific">Hibiscus syriacus</name>
    <name type="common">Rose of Sharon</name>
    <dbReference type="NCBI Taxonomy" id="106335"/>
    <lineage>
        <taxon>Eukaryota</taxon>
        <taxon>Viridiplantae</taxon>
        <taxon>Streptophyta</taxon>
        <taxon>Embryophyta</taxon>
        <taxon>Tracheophyta</taxon>
        <taxon>Spermatophyta</taxon>
        <taxon>Magnoliopsida</taxon>
        <taxon>eudicotyledons</taxon>
        <taxon>Gunneridae</taxon>
        <taxon>Pentapetalae</taxon>
        <taxon>rosids</taxon>
        <taxon>malvids</taxon>
        <taxon>Malvales</taxon>
        <taxon>Malvaceae</taxon>
        <taxon>Malvoideae</taxon>
        <taxon>Hibiscus</taxon>
    </lineage>
</organism>
<keyword evidence="3" id="KW-1185">Reference proteome</keyword>
<accession>A0A6A3AMJ2</accession>
<dbReference type="AlphaFoldDB" id="A0A6A3AMJ2"/>
<feature type="domain" description="F-box" evidence="1">
    <location>
        <begin position="13"/>
        <end position="59"/>
    </location>
</feature>
<evidence type="ECO:0000313" key="2">
    <source>
        <dbReference type="EMBL" id="KAE8705820.1"/>
    </source>
</evidence>
<evidence type="ECO:0000313" key="3">
    <source>
        <dbReference type="Proteomes" id="UP000436088"/>
    </source>
</evidence>
<gene>
    <name evidence="2" type="ORF">F3Y22_tig00110415pilonHSYRG00014</name>
</gene>
<reference evidence="2" key="1">
    <citation type="submission" date="2019-09" db="EMBL/GenBank/DDBJ databases">
        <title>Draft genome information of white flower Hibiscus syriacus.</title>
        <authorList>
            <person name="Kim Y.-M."/>
        </authorList>
    </citation>
    <scope>NUCLEOTIDE SEQUENCE [LARGE SCALE GENOMIC DNA]</scope>
    <source>
        <strain evidence="2">YM2019G1</strain>
    </source>
</reference>
<dbReference type="EMBL" id="VEPZ02000978">
    <property type="protein sequence ID" value="KAE8705820.1"/>
    <property type="molecule type" value="Genomic_DNA"/>
</dbReference>
<sequence length="172" mass="19466">MDGCQTLGTNNDTLGFCLLPSELIQSILFSLALPEIIRMKLVNKFLAYLISDRDFIRQCNLRSRSETQKWHCREAEESNENIQANDYMFLNAVNGPHESLVVAVGPGHAQPFILRPRLRTGERQSATMFSRMNINDCRHVYGDGHMMAAKALSSIEMWGTSLRSGNWSTSRV</sequence>
<evidence type="ECO:0000259" key="1">
    <source>
        <dbReference type="PROSITE" id="PS50181"/>
    </source>
</evidence>
<dbReference type="SUPFAM" id="SSF81383">
    <property type="entry name" value="F-box domain"/>
    <property type="match status" value="1"/>
</dbReference>
<dbReference type="Proteomes" id="UP000436088">
    <property type="component" value="Unassembled WGS sequence"/>
</dbReference>
<proteinExistence type="predicted"/>
<dbReference type="PROSITE" id="PS50181">
    <property type="entry name" value="FBOX"/>
    <property type="match status" value="1"/>
</dbReference>
<dbReference type="InterPro" id="IPR001810">
    <property type="entry name" value="F-box_dom"/>
</dbReference>
<dbReference type="InterPro" id="IPR036047">
    <property type="entry name" value="F-box-like_dom_sf"/>
</dbReference>